<dbReference type="EMBL" id="JACHFJ010000001">
    <property type="protein sequence ID" value="MBB5371938.1"/>
    <property type="molecule type" value="Genomic_DNA"/>
</dbReference>
<proteinExistence type="predicted"/>
<accession>A0A840V7I4</accession>
<evidence type="ECO:0000313" key="1">
    <source>
        <dbReference type="EMBL" id="MBB5371938.1"/>
    </source>
</evidence>
<protein>
    <submittedName>
        <fullName evidence="1">Uncharacterized protein</fullName>
    </submittedName>
</protein>
<gene>
    <name evidence="1" type="ORF">HNP71_000162</name>
</gene>
<name>A0A840V7I4_9PROT</name>
<reference evidence="1 2" key="1">
    <citation type="submission" date="2020-08" db="EMBL/GenBank/DDBJ databases">
        <title>Genomic Encyclopedia of Type Strains, Phase IV (KMG-IV): sequencing the most valuable type-strain genomes for metagenomic binning, comparative biology and taxonomic classification.</title>
        <authorList>
            <person name="Goeker M."/>
        </authorList>
    </citation>
    <scope>NUCLEOTIDE SEQUENCE [LARGE SCALE GENOMIC DNA]</scope>
    <source>
        <strain evidence="1 2">DSM 27026</strain>
    </source>
</reference>
<dbReference type="Pfam" id="PF22396">
    <property type="entry name" value="DUF6976"/>
    <property type="match status" value="1"/>
</dbReference>
<organism evidence="1 2">
    <name type="scientific">Acidocella aromatica</name>
    <dbReference type="NCBI Taxonomy" id="1303579"/>
    <lineage>
        <taxon>Bacteria</taxon>
        <taxon>Pseudomonadati</taxon>
        <taxon>Pseudomonadota</taxon>
        <taxon>Alphaproteobacteria</taxon>
        <taxon>Acetobacterales</taxon>
        <taxon>Acidocellaceae</taxon>
        <taxon>Acidocella</taxon>
    </lineage>
</organism>
<keyword evidence="2" id="KW-1185">Reference proteome</keyword>
<comment type="caution">
    <text evidence="1">The sequence shown here is derived from an EMBL/GenBank/DDBJ whole genome shotgun (WGS) entry which is preliminary data.</text>
</comment>
<sequence>MIIEHGAGTKDKIAELICEGRVLVLAGDEADLAALPSGRWIGGTAAHFITAEGGQEANGRIFYSDLTRIAQDVRLNHFNLTEMRQIGRLHPANGFTIAIVPGFSELLAGLSAEILDYEGIYSAPLFGWVSAVSAGQLGTRRPKSFAGNPVGSAEQAAVMGIALPDEFFAQLHIANLFSPGTGPGIRFANPGFVTDGECLIGGKPGNLARYIEAKKIDPRLPLVADHEGALINISIISSCPQTGRSTFLAPVNPALTYRFAVEVLDYQHEFSRLLGELGPVSGALSCVCVQNYEHAGLHEAADLPFQGPVTFGQIAYSVLNQTLACLTVSHNAEDDTGPGSG</sequence>
<dbReference type="AlphaFoldDB" id="A0A840V7I4"/>
<dbReference type="Proteomes" id="UP000553706">
    <property type="component" value="Unassembled WGS sequence"/>
</dbReference>
<dbReference type="InterPro" id="IPR054249">
    <property type="entry name" value="DUF6976"/>
</dbReference>
<evidence type="ECO:0000313" key="2">
    <source>
        <dbReference type="Proteomes" id="UP000553706"/>
    </source>
</evidence>
<dbReference type="RefSeq" id="WP_183264950.1">
    <property type="nucleotide sequence ID" value="NZ_JACHFJ010000001.1"/>
</dbReference>